<name>A0A0F3KYR1_9GAMM</name>
<dbReference type="AlphaFoldDB" id="A0A0F3KYR1"/>
<dbReference type="InterPro" id="IPR011335">
    <property type="entry name" value="Restrct_endonuc-II-like"/>
</dbReference>
<reference evidence="3 4" key="1">
    <citation type="submission" date="2015-03" db="EMBL/GenBank/DDBJ databases">
        <title>Draft genome sequence of Luteibacter yeojuensis strain SU11.</title>
        <authorList>
            <person name="Sulaiman J."/>
            <person name="Priya K."/>
            <person name="Chan K.-G."/>
        </authorList>
    </citation>
    <scope>NUCLEOTIDE SEQUENCE [LARGE SCALE GENOMIC DNA]</scope>
    <source>
        <strain evidence="3 4">SU11</strain>
    </source>
</reference>
<dbReference type="RefSeq" id="WP_045828474.1">
    <property type="nucleotide sequence ID" value="NZ_JZRB01000009.1"/>
</dbReference>
<evidence type="ECO:0000256" key="1">
    <source>
        <dbReference type="ARBA" id="ARBA00006738"/>
    </source>
</evidence>
<evidence type="ECO:0000256" key="2">
    <source>
        <dbReference type="HAMAP-Rule" id="MF_00048"/>
    </source>
</evidence>
<gene>
    <name evidence="3" type="ORF">VI08_05055</name>
</gene>
<organism evidence="3 4">
    <name type="scientific">Luteibacter yeojuensis</name>
    <dbReference type="NCBI Taxonomy" id="345309"/>
    <lineage>
        <taxon>Bacteria</taxon>
        <taxon>Pseudomonadati</taxon>
        <taxon>Pseudomonadota</taxon>
        <taxon>Gammaproteobacteria</taxon>
        <taxon>Lysobacterales</taxon>
        <taxon>Rhodanobacteraceae</taxon>
        <taxon>Luteibacter</taxon>
    </lineage>
</organism>
<dbReference type="SUPFAM" id="SSF52980">
    <property type="entry name" value="Restriction endonuclease-like"/>
    <property type="match status" value="1"/>
</dbReference>
<evidence type="ECO:0000313" key="3">
    <source>
        <dbReference type="EMBL" id="KJV36358.1"/>
    </source>
</evidence>
<dbReference type="NCBIfam" id="TIGR00252">
    <property type="entry name" value="YraN family protein"/>
    <property type="match status" value="1"/>
</dbReference>
<dbReference type="EMBL" id="JZRB01000009">
    <property type="protein sequence ID" value="KJV36358.1"/>
    <property type="molecule type" value="Genomic_DNA"/>
</dbReference>
<dbReference type="Pfam" id="PF02021">
    <property type="entry name" value="UPF0102"/>
    <property type="match status" value="1"/>
</dbReference>
<evidence type="ECO:0000313" key="4">
    <source>
        <dbReference type="Proteomes" id="UP000033651"/>
    </source>
</evidence>
<dbReference type="NCBIfam" id="NF009150">
    <property type="entry name" value="PRK12497.1-3"/>
    <property type="match status" value="1"/>
</dbReference>
<dbReference type="Gene3D" id="3.40.1350.10">
    <property type="match status" value="1"/>
</dbReference>
<proteinExistence type="inferred from homology"/>
<dbReference type="InterPro" id="IPR003509">
    <property type="entry name" value="UPF0102_YraN-like"/>
</dbReference>
<comment type="similarity">
    <text evidence="1 2">Belongs to the UPF0102 family.</text>
</comment>
<dbReference type="PATRIC" id="fig|345309.4.peg.4156"/>
<dbReference type="GO" id="GO:0003676">
    <property type="term" value="F:nucleic acid binding"/>
    <property type="evidence" value="ECO:0007669"/>
    <property type="project" value="InterPro"/>
</dbReference>
<keyword evidence="4" id="KW-1185">Reference proteome</keyword>
<dbReference type="OrthoDB" id="9794876at2"/>
<sequence length="122" mass="13936">MQDQAKKTPRRAIGDRFEAAARSYLEARGLRFVRANFLCRLGELDLVMRDGAMLVFVEVRYRRSSAYGGALGSITARKQQRMIRAAQVWLRAHPWDAQRPCRFDVVAFEGDGVEWVRGAFDA</sequence>
<dbReference type="PANTHER" id="PTHR34039">
    <property type="entry name" value="UPF0102 PROTEIN YRAN"/>
    <property type="match status" value="1"/>
</dbReference>
<dbReference type="PANTHER" id="PTHR34039:SF1">
    <property type="entry name" value="UPF0102 PROTEIN YRAN"/>
    <property type="match status" value="1"/>
</dbReference>
<comment type="caution">
    <text evidence="3">The sequence shown here is derived from an EMBL/GenBank/DDBJ whole genome shotgun (WGS) entry which is preliminary data.</text>
</comment>
<dbReference type="HAMAP" id="MF_00048">
    <property type="entry name" value="UPF0102"/>
    <property type="match status" value="1"/>
</dbReference>
<dbReference type="Proteomes" id="UP000033651">
    <property type="component" value="Unassembled WGS sequence"/>
</dbReference>
<protein>
    <recommendedName>
        <fullName evidence="2">UPF0102 protein VI08_05055</fullName>
    </recommendedName>
</protein>
<dbReference type="InterPro" id="IPR011856">
    <property type="entry name" value="tRNA_endonuc-like_dom_sf"/>
</dbReference>
<accession>A0A0F3KYR1</accession>